<protein>
    <submittedName>
        <fullName evidence="2">LAQU0S08e04192g1_1</fullName>
    </submittedName>
</protein>
<evidence type="ECO:0000313" key="3">
    <source>
        <dbReference type="Proteomes" id="UP000236544"/>
    </source>
</evidence>
<organism evidence="2 3">
    <name type="scientific">Lachancea quebecensis</name>
    <dbReference type="NCBI Taxonomy" id="1654605"/>
    <lineage>
        <taxon>Eukaryota</taxon>
        <taxon>Fungi</taxon>
        <taxon>Dikarya</taxon>
        <taxon>Ascomycota</taxon>
        <taxon>Saccharomycotina</taxon>
        <taxon>Saccharomycetes</taxon>
        <taxon>Saccharomycetales</taxon>
        <taxon>Saccharomycetaceae</taxon>
        <taxon>Lachancea</taxon>
    </lineage>
</organism>
<keyword evidence="3" id="KW-1185">Reference proteome</keyword>
<feature type="region of interest" description="Disordered" evidence="1">
    <location>
        <begin position="179"/>
        <end position="199"/>
    </location>
</feature>
<dbReference type="OrthoDB" id="4036644at2759"/>
<name>A0A0P1KVA5_9SACH</name>
<reference evidence="3" key="1">
    <citation type="submission" date="2015-10" db="EMBL/GenBank/DDBJ databases">
        <authorList>
            <person name="Devillers H."/>
        </authorList>
    </citation>
    <scope>NUCLEOTIDE SEQUENCE [LARGE SCALE GENOMIC DNA]</scope>
</reference>
<gene>
    <name evidence="2" type="ORF">LAQU0_S08e04192g</name>
</gene>
<accession>A0A0P1KVA5</accession>
<sequence>MLRDPVRSYPRTKFWSAVSESIHVTSGLSRNSRQCRDRFNLLFSRALLTDGQDAGASLGLGTDAPLNAKLAQCAARFRFGNGRSLELKQKRSHVPQPARAAQRGCAVHELIHPPESTAGPLPEPKPLLAPMSKPAPADLTLIQTQLREVHRVLEALTSEVAGIQRQVQHLQQAFRELQNARQDQAPSVAYDEGSVARDK</sequence>
<proteinExistence type="predicted"/>
<dbReference type="AlphaFoldDB" id="A0A0P1KVA5"/>
<dbReference type="EMBL" id="LN890539">
    <property type="protein sequence ID" value="CUS23194.1"/>
    <property type="molecule type" value="Genomic_DNA"/>
</dbReference>
<dbReference type="Proteomes" id="UP000236544">
    <property type="component" value="Unassembled WGS sequence"/>
</dbReference>
<evidence type="ECO:0000256" key="1">
    <source>
        <dbReference type="SAM" id="MobiDB-lite"/>
    </source>
</evidence>
<evidence type="ECO:0000313" key="2">
    <source>
        <dbReference type="EMBL" id="CUS23194.1"/>
    </source>
</evidence>